<dbReference type="EMBL" id="JAPDRQ010000087">
    <property type="protein sequence ID" value="KAJ9655887.1"/>
    <property type="molecule type" value="Genomic_DNA"/>
</dbReference>
<organism evidence="1 2">
    <name type="scientific">Neophaeococcomyces mojaviensis</name>
    <dbReference type="NCBI Taxonomy" id="3383035"/>
    <lineage>
        <taxon>Eukaryota</taxon>
        <taxon>Fungi</taxon>
        <taxon>Dikarya</taxon>
        <taxon>Ascomycota</taxon>
        <taxon>Pezizomycotina</taxon>
        <taxon>Eurotiomycetes</taxon>
        <taxon>Chaetothyriomycetidae</taxon>
        <taxon>Chaetothyriales</taxon>
        <taxon>Chaetothyriales incertae sedis</taxon>
        <taxon>Neophaeococcomyces</taxon>
    </lineage>
</organism>
<proteinExistence type="predicted"/>
<name>A0ACC3A5X3_9EURO</name>
<evidence type="ECO:0000313" key="2">
    <source>
        <dbReference type="Proteomes" id="UP001172386"/>
    </source>
</evidence>
<protein>
    <submittedName>
        <fullName evidence="1">CCR4-NOT core subunit cdc39</fullName>
    </submittedName>
</protein>
<keyword evidence="2" id="KW-1185">Reference proteome</keyword>
<dbReference type="Proteomes" id="UP001172386">
    <property type="component" value="Unassembled WGS sequence"/>
</dbReference>
<accession>A0ACC3A5X3</accession>
<reference evidence="1" key="1">
    <citation type="submission" date="2022-10" db="EMBL/GenBank/DDBJ databases">
        <title>Culturing micro-colonial fungi from biological soil crusts in the Mojave desert and describing Neophaeococcomyces mojavensis, and introducing the new genera and species Taxawa tesnikishii.</title>
        <authorList>
            <person name="Kurbessoian T."/>
            <person name="Stajich J.E."/>
        </authorList>
    </citation>
    <scope>NUCLEOTIDE SEQUENCE</scope>
    <source>
        <strain evidence="1">JES_112</strain>
    </source>
</reference>
<evidence type="ECO:0000313" key="1">
    <source>
        <dbReference type="EMBL" id="KAJ9655887.1"/>
    </source>
</evidence>
<comment type="caution">
    <text evidence="1">The sequence shown here is derived from an EMBL/GenBank/DDBJ whole genome shotgun (WGS) entry which is preliminary data.</text>
</comment>
<sequence>MSFGNPSSSSHWKSASSFATKTSEESRAGRPGSSHSPSVTHSRDLSPLDTNITKSSSFAHRHSASRFSQDHSAGRAFSSPRSRGSPSPFAAAGSTLASPLWVSTSHNSLHSRAEASSPTTSSQGISSPTNSSFERVSIAQLSILLDSKSEEGPAKWEAKTERIRNLLDTSGQEVLAVFIRKAILFNSSAIFGQDHRYKHGTYSLLQDKVEELRRDPTKAFQIVDAVDAAKEETFKTFDVVKFVTHFLSDPSSQLVLGVAFTASARRSIHLQAQQLVSELLQPFGAPTQPVDLQLEGLAPTTVACLSSILALAPGIIEPKRHALQQTFASVAGSENTAQASDIMSTLQLWKLPDRDRSIIDAFKKAGPRSASTRHSIEDVVSSLPPAASSPAEVANALLFMLFAQPNQHYNLPEFVSVLKSSPRFRPLNWNLVVRSFDVPDMRIHVDHFSRLFHALRQIAADDHEFDLQGLWAGTWDNPKTQISFLRSFFDMQDVSPNTIPGFRPAFQASEFEKASPQVQQRVRTELESHHTNFYALKAVFDVILASDSMSDEEDSNVILHNLVRNTLFGFLLSLVHIAPNDGWTQTQETFLNSCFRTYLEDREPDSDLALETLFHQDQRMVNNLCTVTFHNDPRQTAIIARKAQLLGWTDFLLESFQTPLALDIACLLQKEGSNFDLEEWISRAVASLSSKSERMAVGNTLWKFLRIKADDEYRHQKDNTDYQSISLSLPAVYILLWKVQELLEDRDQVKAAQCTCLTTYPRLMNYGGGFDSILEQASREKGNKLSPETDERMSDLFGRMYRNEVQIGEMINEMRRYKTSTNSQMQDLFCCIVHGLFDEYGCYGEYPQDALMRTALLFGNIIRFRLLPPIPEAYGLTLIVDAVKDHPTGTPMHSFGVESLLQLHDQLVELPETCSLLLQTSTLQDTVVLQRAQEGVARLRGGAAEPNGHDEFDLPNGSADDAGSRGFRSLHADPPSTDGHFQDPDSKSQEKILFVINNLSKENMESKLADMREVLKPMHYQWFAAYLVEQRARLEQNNQAMYYEFLSRLNDPTLLREVLRETYVSIVKMMSARSTLENGSDRGHLKALGAWLGSMTLAQDKPIKHRNIYFVDMLLEGFESQRLIIVIPFTCKVLVQGARSVVFKPPNPWLMEIIQVLIELYHFADLKLNQKFEIEVLCKDMGLEHTDVVASTVIRDSQAQLDEVLTNASGIDHLDEYDLRLQGGRLHETFSVAEIMQSLPDLEQVLRYPPPSGAPADQAAVKETITKAVRRAIEEIIAPVVERSITIASLSTSQLVSKDYSIEASPEKFSSAAREMVKSLAGSLALVTCKEPLRMSITSYIRAHLEEYGASFMAEGTILMTVNDNLDIAASMIKEAAEQRAVPEMDQVISEELEERRRFMAENPNGEFFGQNLNRWATWIPEPYKMIPGGLNEAQRAVYEDFERRVHGMNTGHVQNASTDSTGRQLPDILNESLAMPNLSTPSGQPALPHQSPLTQHESRANSTMPQQRMNGIPDSIPPHERIALMIDEIQKATRTSPVTSLKDLDKDSPIFQDIRQILIILSSAHGPALDHVARQVAEKITTAVLRQPPQNAFEAEFLAFLLNKLCTISENIVREVMRWITANEEALLGNSWITAAFVQVGLMEFARVDSVISQALRDHSELGLRLLHDLMNQTLFNEEPAALRADFVNSIVALYAWLQNDPEHEVLLDISNKLKAHGIPEYAVTAVSDKTKAKEDQMRYVFKEWSGLYENSAYNEATFVGFLRDVHRSQLINSAEDLVTFLRLAIEASVEAFDIEANSFRGSFVAAFNRTDALALLIILLVKFQGEENGAVKLSKAAYFNQILSLTVLLVNNHIEVRGVAFNQRVFTRLYCSILANYAEFRLEETPEHTQLMHVFARTLGALQPMLMPAFAFGWITLVCHRVFVEGMLRSREKDLALQYRELVGIMLQYPLPLMEMPRLQPTAEALMKGIWRNMFVLHSDFPDFICENHVYLCARASIREPAIRNLILAAQPSSLTEPDPLTPNLRVERIEEMKRAPTIATDYAQPLHDEGLVESLTQALNKSSELDIFVKNFTELLSVEEKNQVSFRNPAHDAEILESLVVFLVQHLLSNSSSTSGLKFDPNSTSIQLLGKLLADLEPRQKYLLTTSMFDQLRYPNMHTEYYCKVVLHIWGTNSTAASEEQPYIREIMIRVLRERIDGLRPIPWGAIVVFKELSENSNYGFWDTQPFVNEPELRQRMMVAAKGHY</sequence>
<gene>
    <name evidence="1" type="primary">CDC39</name>
    <name evidence="1" type="ORF">H2198_005328</name>
</gene>